<evidence type="ECO:0000313" key="2">
    <source>
        <dbReference type="EMBL" id="MDG0818273.1"/>
    </source>
</evidence>
<proteinExistence type="predicted"/>
<dbReference type="EMBL" id="JANRMI010000007">
    <property type="protein sequence ID" value="MDG0818273.1"/>
    <property type="molecule type" value="Genomic_DNA"/>
</dbReference>
<feature type="transmembrane region" description="Helical" evidence="1">
    <location>
        <begin position="50"/>
        <end position="77"/>
    </location>
</feature>
<organism evidence="2 3">
    <name type="scientific">Bdellovibrio svalbardensis</name>
    <dbReference type="NCBI Taxonomy" id="2972972"/>
    <lineage>
        <taxon>Bacteria</taxon>
        <taxon>Pseudomonadati</taxon>
        <taxon>Bdellovibrionota</taxon>
        <taxon>Bdellovibrionia</taxon>
        <taxon>Bdellovibrionales</taxon>
        <taxon>Pseudobdellovibrionaceae</taxon>
        <taxon>Bdellovibrio</taxon>
    </lineage>
</organism>
<evidence type="ECO:0000313" key="3">
    <source>
        <dbReference type="Proteomes" id="UP001152321"/>
    </source>
</evidence>
<keyword evidence="3" id="KW-1185">Reference proteome</keyword>
<sequence>MNFFAENLKVFKKAALPLFALVVVSNNIDQYLNMQVETALQNPMGANGQVYFFGFLSIVSSVIFPVLLATTALYAMVNTKPWESLMAFFGKFLNQVFIESLRAWGKTLLWSLLFIIPGIWKYLELSLVPFVVTSSESYEAGKIDALQASSYVFRKHWFKILGILFCFHLFLPLILTSFFDSYRLLWKTPLASLFLSLLDTYLILISTQLLFNVFQSEVSKHDSHV</sequence>
<comment type="caution">
    <text evidence="2">The sequence shown here is derived from an EMBL/GenBank/DDBJ whole genome shotgun (WGS) entry which is preliminary data.</text>
</comment>
<protein>
    <submittedName>
        <fullName evidence="2">Uncharacterized protein</fullName>
    </submittedName>
</protein>
<keyword evidence="1" id="KW-0812">Transmembrane</keyword>
<accession>A0ABT6DN23</accession>
<keyword evidence="1" id="KW-0472">Membrane</keyword>
<gene>
    <name evidence="2" type="ORF">NWE73_17965</name>
</gene>
<keyword evidence="1" id="KW-1133">Transmembrane helix</keyword>
<name>A0ABT6DN23_9BACT</name>
<evidence type="ECO:0000256" key="1">
    <source>
        <dbReference type="SAM" id="Phobius"/>
    </source>
</evidence>
<dbReference type="Proteomes" id="UP001152321">
    <property type="component" value="Unassembled WGS sequence"/>
</dbReference>
<feature type="transmembrane region" description="Helical" evidence="1">
    <location>
        <begin position="107"/>
        <end position="123"/>
    </location>
</feature>
<feature type="transmembrane region" description="Helical" evidence="1">
    <location>
        <begin position="190"/>
        <end position="211"/>
    </location>
</feature>
<reference evidence="2" key="1">
    <citation type="submission" date="2022-08" db="EMBL/GenBank/DDBJ databases">
        <title>Novel Bdellovibrio Species Isolated from Svalbard: Designation Bdellovibrio svalbardensis.</title>
        <authorList>
            <person name="Mitchell R.J."/>
            <person name="Choi S.Y."/>
        </authorList>
    </citation>
    <scope>NUCLEOTIDE SEQUENCE</scope>
    <source>
        <strain evidence="2">PAP01</strain>
    </source>
</reference>
<feature type="transmembrane region" description="Helical" evidence="1">
    <location>
        <begin position="157"/>
        <end position="178"/>
    </location>
</feature>